<keyword evidence="3" id="KW-1185">Reference proteome</keyword>
<feature type="compositionally biased region" description="Polar residues" evidence="1">
    <location>
        <begin position="502"/>
        <end position="513"/>
    </location>
</feature>
<feature type="compositionally biased region" description="Polar residues" evidence="1">
    <location>
        <begin position="353"/>
        <end position="364"/>
    </location>
</feature>
<evidence type="ECO:0000313" key="3">
    <source>
        <dbReference type="Proteomes" id="UP000507470"/>
    </source>
</evidence>
<feature type="compositionally biased region" description="Polar residues" evidence="1">
    <location>
        <begin position="308"/>
        <end position="318"/>
    </location>
</feature>
<feature type="region of interest" description="Disordered" evidence="1">
    <location>
        <begin position="402"/>
        <end position="429"/>
    </location>
</feature>
<evidence type="ECO:0000256" key="1">
    <source>
        <dbReference type="SAM" id="MobiDB-lite"/>
    </source>
</evidence>
<sequence>MKKDEEQMEMYVKNIEKEKILNKKKLKLRERKIEERKRLSSSLSSRSTRQMDEHIKKESKIIAKNIENIEKRSEKSREETRKRINTIAKKHEEDRKLFMRRFTTAEQERNKDIINAERRISYIEKKIVQERMIWQHKLMAARRIESGKKVSSRKLWEIGRKTVEKKKQSLEKSKHGDGNQVYKSQQKFGIEWENKTYPRGKDKLSKNIRNKAINNLKVKPTLSTVNEEDSPLLEVGKKNITTRPGIKNQRIIKSVVKPEQSSSQANIVRRSNSERFQRFYVPQKNSPAVKQTNSNIFRKTGMGISKNPPLNKTGSVTNGAHFGKTQQDIEKPRQEISNNENNIRKNNNIINPTDRNTSTKQIKNTGGECEQKSQSTKPEDIAEQPAKFDENLIHKYNHAVRTGNARRKETSKPGQIKPNKNENFDSSKRLQERKQIITVYDPLIPKSLDLKQPEGEEIMGIKPISISKDNTTNKTVRFENNSENNRTITKGIEEKSDKNNEKSVNAKMNNQYSKMKEGQISKSNDQKERFAFLFSTVKEPKRTGDVESESKNKEKTGKKSKNDSVPNLPSTTNVLLVDKTQVKTIEMGTGAVNKKVSLKTKIKELENDTKTKLRFGKSLKVEEGFRVLNTEDEPKTTTVEQITRISLQNSEIENVKRSTIEDSRERRHKLTVPIKPRTNLSINSYPSMFLVDQRISEVQRRIDKMMKTSITDISVA</sequence>
<evidence type="ECO:0000313" key="2">
    <source>
        <dbReference type="EMBL" id="CAC5406615.1"/>
    </source>
</evidence>
<feature type="compositionally biased region" description="Basic and acidic residues" evidence="1">
    <location>
        <begin position="419"/>
        <end position="429"/>
    </location>
</feature>
<accession>A0A6J8DF17</accession>
<feature type="region of interest" description="Disordered" evidence="1">
    <location>
        <begin position="541"/>
        <end position="572"/>
    </location>
</feature>
<feature type="compositionally biased region" description="Basic and acidic residues" evidence="1">
    <location>
        <begin position="491"/>
        <end position="501"/>
    </location>
</feature>
<protein>
    <submittedName>
        <fullName evidence="2">Uncharacterized protein</fullName>
    </submittedName>
</protein>
<dbReference type="Proteomes" id="UP000507470">
    <property type="component" value="Unassembled WGS sequence"/>
</dbReference>
<organism evidence="2 3">
    <name type="scientific">Mytilus coruscus</name>
    <name type="common">Sea mussel</name>
    <dbReference type="NCBI Taxonomy" id="42192"/>
    <lineage>
        <taxon>Eukaryota</taxon>
        <taxon>Metazoa</taxon>
        <taxon>Spiralia</taxon>
        <taxon>Lophotrochozoa</taxon>
        <taxon>Mollusca</taxon>
        <taxon>Bivalvia</taxon>
        <taxon>Autobranchia</taxon>
        <taxon>Pteriomorphia</taxon>
        <taxon>Mytilida</taxon>
        <taxon>Mytiloidea</taxon>
        <taxon>Mytilidae</taxon>
        <taxon>Mytilinae</taxon>
        <taxon>Mytilus</taxon>
    </lineage>
</organism>
<dbReference type="EMBL" id="CACVKT020007264">
    <property type="protein sequence ID" value="CAC5406615.1"/>
    <property type="molecule type" value="Genomic_DNA"/>
</dbReference>
<feature type="region of interest" description="Disordered" evidence="1">
    <location>
        <begin position="482"/>
        <end position="522"/>
    </location>
</feature>
<proteinExistence type="predicted"/>
<dbReference type="OrthoDB" id="6127591at2759"/>
<gene>
    <name evidence="2" type="ORF">MCOR_40176</name>
</gene>
<name>A0A6J8DF17_MYTCO</name>
<feature type="compositionally biased region" description="Low complexity" evidence="1">
    <location>
        <begin position="336"/>
        <end position="351"/>
    </location>
</feature>
<feature type="region of interest" description="Disordered" evidence="1">
    <location>
        <begin position="299"/>
        <end position="382"/>
    </location>
</feature>
<feature type="compositionally biased region" description="Basic and acidic residues" evidence="1">
    <location>
        <begin position="541"/>
        <end position="562"/>
    </location>
</feature>
<feature type="compositionally biased region" description="Basic and acidic residues" evidence="1">
    <location>
        <begin position="49"/>
        <end position="59"/>
    </location>
</feature>
<feature type="region of interest" description="Disordered" evidence="1">
    <location>
        <begin position="31"/>
        <end position="59"/>
    </location>
</feature>
<feature type="compositionally biased region" description="Polar residues" evidence="1">
    <location>
        <begin position="563"/>
        <end position="572"/>
    </location>
</feature>
<reference evidence="2 3" key="1">
    <citation type="submission" date="2020-06" db="EMBL/GenBank/DDBJ databases">
        <authorList>
            <person name="Li R."/>
            <person name="Bekaert M."/>
        </authorList>
    </citation>
    <scope>NUCLEOTIDE SEQUENCE [LARGE SCALE GENOMIC DNA]</scope>
    <source>
        <strain evidence="3">wild</strain>
    </source>
</reference>
<dbReference type="AlphaFoldDB" id="A0A6J8DF17"/>